<sequence>METTYGTGNSLEYGYRSQIERRSPSRRAIYMQAEWGRVYRQIYSADTVAQVKGFERLVVWKARCAILLCPQGIPVGAQCTLDLIQICLKDREVWPQIAGGLLPPYHERDLRFMYSMAVLRFLNHLSTLARNKALSLYDMAEKLHIPDWVVNIRHDTSHSHNLPSLGILREAAHFCLDWIHEHYWKNEAEMTTDWTAGSEPADYSEMIHNLKEIVETWQAVMLYSSAGFTAFAEIPDLKLRKLLIDEREKYTVEEMERMTKKLRCRGHALQKTEILIINQLKDCMEVSGQYGDRHEILVNVLLEGDGFLASPDFLSVFISDQDASRWTYDSLPVNFRNLWKAMLNFLHQKRVIPLLVEKLIHMSSSENESSHRRKMAAVWVKELSKSVDKGKKTTQLVQKWQREQHVNEEGKEHKVYKILKLKSKTKGKTNFTASHICKQMVKEVEKHNPHLKKVMSLRIQKLPSRFSKLQFLRDTIRKPNASTNIFLPSLMELLDPPLPEDTKEKVIKLVNIYTQEINFSNEGNISTDPQIYTVDNLKMICGVAQNDCAEEMDVRGDVINSQVDTLSPAVQSHWKHYEGLEAWGKCPLGRLPWQNETSVLQLELPCDSVWQPCRQLDDYTIAEKNLPGFFHEKVNWDDVLCKRPQRNRHTYKEHQYGNVVEKAFTVISNR</sequence>
<accession>A0A6L2PG27</accession>
<organism evidence="1 2">
    <name type="scientific">Coptotermes formosanus</name>
    <name type="common">Formosan subterranean termite</name>
    <dbReference type="NCBI Taxonomy" id="36987"/>
    <lineage>
        <taxon>Eukaryota</taxon>
        <taxon>Metazoa</taxon>
        <taxon>Ecdysozoa</taxon>
        <taxon>Arthropoda</taxon>
        <taxon>Hexapoda</taxon>
        <taxon>Insecta</taxon>
        <taxon>Pterygota</taxon>
        <taxon>Neoptera</taxon>
        <taxon>Polyneoptera</taxon>
        <taxon>Dictyoptera</taxon>
        <taxon>Blattodea</taxon>
        <taxon>Blattoidea</taxon>
        <taxon>Termitoidae</taxon>
        <taxon>Rhinotermitidae</taxon>
        <taxon>Coptotermes</taxon>
    </lineage>
</organism>
<dbReference type="Pfam" id="PF04031">
    <property type="entry name" value="Las1"/>
    <property type="match status" value="1"/>
</dbReference>
<dbReference type="GO" id="GO:0030687">
    <property type="term" value="C:preribosome, large subunit precursor"/>
    <property type="evidence" value="ECO:0007669"/>
    <property type="project" value="TreeGrafter"/>
</dbReference>
<dbReference type="GO" id="GO:0004519">
    <property type="term" value="F:endonuclease activity"/>
    <property type="evidence" value="ECO:0007669"/>
    <property type="project" value="InterPro"/>
</dbReference>
<dbReference type="GO" id="GO:0090730">
    <property type="term" value="C:Las1 complex"/>
    <property type="evidence" value="ECO:0007669"/>
    <property type="project" value="InterPro"/>
</dbReference>
<dbReference type="GO" id="GO:0000470">
    <property type="term" value="P:maturation of LSU-rRNA"/>
    <property type="evidence" value="ECO:0007669"/>
    <property type="project" value="TreeGrafter"/>
</dbReference>
<dbReference type="PANTHER" id="PTHR15002">
    <property type="entry name" value="RIBOSOMAL BIOGENESIS PROTEIN LAS1L"/>
    <property type="match status" value="1"/>
</dbReference>
<proteinExistence type="predicted"/>
<dbReference type="PANTHER" id="PTHR15002:SF0">
    <property type="entry name" value="RIBOSOMAL BIOGENESIS PROTEIN LAS1L"/>
    <property type="match status" value="1"/>
</dbReference>
<comment type="caution">
    <text evidence="1">The sequence shown here is derived from an EMBL/GenBank/DDBJ whole genome shotgun (WGS) entry which is preliminary data.</text>
</comment>
<dbReference type="InterPro" id="IPR007174">
    <property type="entry name" value="Las1"/>
</dbReference>
<dbReference type="FunCoup" id="A0A6L2PG27">
    <property type="interactions" value="9"/>
</dbReference>
<evidence type="ECO:0000313" key="1">
    <source>
        <dbReference type="EMBL" id="GFG31326.1"/>
    </source>
</evidence>
<dbReference type="GO" id="GO:0000460">
    <property type="term" value="P:maturation of 5.8S rRNA"/>
    <property type="evidence" value="ECO:0007669"/>
    <property type="project" value="TreeGrafter"/>
</dbReference>
<dbReference type="AlphaFoldDB" id="A0A6L2PG27"/>
<evidence type="ECO:0000313" key="2">
    <source>
        <dbReference type="Proteomes" id="UP000502823"/>
    </source>
</evidence>
<reference evidence="2" key="1">
    <citation type="submission" date="2020-01" db="EMBL/GenBank/DDBJ databases">
        <title>Draft genome sequence of the Termite Coptotermes fromosanus.</title>
        <authorList>
            <person name="Itakura S."/>
            <person name="Yosikawa Y."/>
            <person name="Umezawa K."/>
        </authorList>
    </citation>
    <scope>NUCLEOTIDE SEQUENCE [LARGE SCALE GENOMIC DNA]</scope>
</reference>
<dbReference type="EMBL" id="BLKM01000294">
    <property type="protein sequence ID" value="GFG31326.1"/>
    <property type="molecule type" value="Genomic_DNA"/>
</dbReference>
<name>A0A6L2PG27_COPFO</name>
<protein>
    <submittedName>
        <fullName evidence="1">Uncharacterized protein</fullName>
    </submittedName>
</protein>
<dbReference type="InParanoid" id="A0A6L2PG27"/>
<dbReference type="Proteomes" id="UP000502823">
    <property type="component" value="Unassembled WGS sequence"/>
</dbReference>
<gene>
    <name evidence="1" type="ORF">Cfor_12886</name>
</gene>
<dbReference type="OrthoDB" id="10263222at2759"/>
<keyword evidence="2" id="KW-1185">Reference proteome</keyword>